<evidence type="ECO:0000313" key="10">
    <source>
        <dbReference type="EMBL" id="KTD17977.1"/>
    </source>
</evidence>
<keyword evidence="3 7" id="KW-0489">Methyltransferase</keyword>
<dbReference type="PATRIC" id="fig|456.5.peg.2460"/>
<keyword evidence="1 7" id="KW-0963">Cytoplasm</keyword>
<dbReference type="InterPro" id="IPR020598">
    <property type="entry name" value="rRNA_Ade_methylase_Trfase_N"/>
</dbReference>
<dbReference type="Gene3D" id="1.10.8.100">
    <property type="entry name" value="Ribosomal RNA adenine dimethylase-like, domain 2"/>
    <property type="match status" value="1"/>
</dbReference>
<dbReference type="InterPro" id="IPR001737">
    <property type="entry name" value="KsgA/Erm"/>
</dbReference>
<dbReference type="NCBIfam" id="TIGR00755">
    <property type="entry name" value="ksgA"/>
    <property type="match status" value="1"/>
</dbReference>
<evidence type="ECO:0000256" key="4">
    <source>
        <dbReference type="ARBA" id="ARBA00022679"/>
    </source>
</evidence>
<evidence type="ECO:0000313" key="11">
    <source>
        <dbReference type="Proteomes" id="UP000055035"/>
    </source>
</evidence>
<dbReference type="EMBL" id="LNYJ01000011">
    <property type="protein sequence ID" value="KTD17977.1"/>
    <property type="molecule type" value="Genomic_DNA"/>
</dbReference>
<dbReference type="FunFam" id="3.40.50.150:FF:000023">
    <property type="entry name" value="Ribosomal RNA small subunit methyltransferase A"/>
    <property type="match status" value="1"/>
</dbReference>
<reference evidence="10 11" key="1">
    <citation type="submission" date="2015-11" db="EMBL/GenBank/DDBJ databases">
        <title>Genomic analysis of 38 Legionella species identifies large and diverse effector repertoires.</title>
        <authorList>
            <person name="Burstein D."/>
            <person name="Amaro F."/>
            <person name="Zusman T."/>
            <person name="Lifshitz Z."/>
            <person name="Cohen O."/>
            <person name="Gilbert J.A."/>
            <person name="Pupko T."/>
            <person name="Shuman H.A."/>
            <person name="Segal G."/>
        </authorList>
    </citation>
    <scope>NUCLEOTIDE SEQUENCE [LARGE SCALE GENOMIC DNA]</scope>
    <source>
        <strain evidence="10 11">BL-540</strain>
    </source>
</reference>
<dbReference type="GO" id="GO:0052908">
    <property type="term" value="F:16S rRNA (adenine(1518)-N(6)/adenine(1519)-N(6))-dimethyltransferase activity"/>
    <property type="evidence" value="ECO:0007669"/>
    <property type="project" value="UniProtKB-EC"/>
</dbReference>
<name>A0A0W0VEA7_9GAMM</name>
<feature type="domain" description="Ribosomal RNA adenine methylase transferase N-terminal" evidence="9">
    <location>
        <begin position="19"/>
        <end position="188"/>
    </location>
</feature>
<keyword evidence="5 7" id="KW-0949">S-adenosyl-L-methionine</keyword>
<comment type="catalytic activity">
    <reaction evidence="7">
        <text>adenosine(1518)/adenosine(1519) in 16S rRNA + 4 S-adenosyl-L-methionine = N(6)-dimethyladenosine(1518)/N(6)-dimethyladenosine(1519) in 16S rRNA + 4 S-adenosyl-L-homocysteine + 4 H(+)</text>
        <dbReference type="Rhea" id="RHEA:19609"/>
        <dbReference type="Rhea" id="RHEA-COMP:10232"/>
        <dbReference type="Rhea" id="RHEA-COMP:10233"/>
        <dbReference type="ChEBI" id="CHEBI:15378"/>
        <dbReference type="ChEBI" id="CHEBI:57856"/>
        <dbReference type="ChEBI" id="CHEBI:59789"/>
        <dbReference type="ChEBI" id="CHEBI:74411"/>
        <dbReference type="ChEBI" id="CHEBI:74493"/>
        <dbReference type="EC" id="2.1.1.182"/>
    </reaction>
</comment>
<dbReference type="RefSeq" id="WP_058471678.1">
    <property type="nucleotide sequence ID" value="NZ_CAAAIC010000001.1"/>
</dbReference>
<proteinExistence type="inferred from homology"/>
<dbReference type="PROSITE" id="PS01131">
    <property type="entry name" value="RRNA_A_DIMETH"/>
    <property type="match status" value="1"/>
</dbReference>
<evidence type="ECO:0000259" key="9">
    <source>
        <dbReference type="SMART" id="SM00650"/>
    </source>
</evidence>
<keyword evidence="2 7" id="KW-0698">rRNA processing</keyword>
<evidence type="ECO:0000256" key="3">
    <source>
        <dbReference type="ARBA" id="ARBA00022603"/>
    </source>
</evidence>
<dbReference type="OrthoDB" id="9814755at2"/>
<dbReference type="Pfam" id="PF00398">
    <property type="entry name" value="RrnaAD"/>
    <property type="match status" value="1"/>
</dbReference>
<dbReference type="PANTHER" id="PTHR11727">
    <property type="entry name" value="DIMETHYLADENOSINE TRANSFERASE"/>
    <property type="match status" value="1"/>
</dbReference>
<keyword evidence="6 7" id="KW-0694">RNA-binding</keyword>
<feature type="binding site" evidence="7 8">
    <location>
        <position position="60"/>
    </location>
    <ligand>
        <name>S-adenosyl-L-methionine</name>
        <dbReference type="ChEBI" id="CHEBI:59789"/>
    </ligand>
</feature>
<dbReference type="Proteomes" id="UP000055035">
    <property type="component" value="Unassembled WGS sequence"/>
</dbReference>
<evidence type="ECO:0000256" key="5">
    <source>
        <dbReference type="ARBA" id="ARBA00022691"/>
    </source>
</evidence>
<dbReference type="AlphaFoldDB" id="A0A0W0VEA7"/>
<dbReference type="EC" id="2.1.1.182" evidence="7"/>
<comment type="function">
    <text evidence="7">Specifically dimethylates two adjacent adenosines (A1518 and A1519) in the loop of a conserved hairpin near the 3'-end of 16S rRNA in the 30S particle. May play a critical role in biogenesis of 30S subunits.</text>
</comment>
<gene>
    <name evidence="7 10" type="primary">ksgA</name>
    <name evidence="7" type="synonym">rsmA</name>
    <name evidence="10" type="ORF">Ljor_2283</name>
</gene>
<comment type="caution">
    <text evidence="10">The sequence shown here is derived from an EMBL/GenBank/DDBJ whole genome shotgun (WGS) entry which is preliminary data.</text>
</comment>
<evidence type="ECO:0000256" key="7">
    <source>
        <dbReference type="HAMAP-Rule" id="MF_00607"/>
    </source>
</evidence>
<dbReference type="GO" id="GO:0005829">
    <property type="term" value="C:cytosol"/>
    <property type="evidence" value="ECO:0007669"/>
    <property type="project" value="TreeGrafter"/>
</dbReference>
<dbReference type="HAMAP" id="MF_00607">
    <property type="entry name" value="16SrRNA_methyltr_A"/>
    <property type="match status" value="1"/>
</dbReference>
<dbReference type="SUPFAM" id="SSF53335">
    <property type="entry name" value="S-adenosyl-L-methionine-dependent methyltransferases"/>
    <property type="match status" value="1"/>
</dbReference>
<dbReference type="PANTHER" id="PTHR11727:SF7">
    <property type="entry name" value="DIMETHYLADENOSINE TRANSFERASE-RELATED"/>
    <property type="match status" value="1"/>
</dbReference>
<dbReference type="GO" id="GO:0003723">
    <property type="term" value="F:RNA binding"/>
    <property type="evidence" value="ECO:0007669"/>
    <property type="project" value="UniProtKB-UniRule"/>
</dbReference>
<feature type="binding site" evidence="7 8">
    <location>
        <position position="103"/>
    </location>
    <ligand>
        <name>S-adenosyl-L-methionine</name>
        <dbReference type="ChEBI" id="CHEBI:59789"/>
    </ligand>
</feature>
<feature type="binding site" evidence="7 8">
    <location>
        <position position="85"/>
    </location>
    <ligand>
        <name>S-adenosyl-L-methionine</name>
        <dbReference type="ChEBI" id="CHEBI:59789"/>
    </ligand>
</feature>
<dbReference type="InterPro" id="IPR020596">
    <property type="entry name" value="rRNA_Ade_Mease_Trfase_CS"/>
</dbReference>
<evidence type="ECO:0000256" key="2">
    <source>
        <dbReference type="ARBA" id="ARBA00022552"/>
    </source>
</evidence>
<feature type="binding site" evidence="7 8">
    <location>
        <position position="12"/>
    </location>
    <ligand>
        <name>S-adenosyl-L-methionine</name>
        <dbReference type="ChEBI" id="CHEBI:59789"/>
    </ligand>
</feature>
<dbReference type="FunFam" id="1.10.8.100:FF:000001">
    <property type="entry name" value="Ribosomal RNA small subunit methyltransferase A"/>
    <property type="match status" value="1"/>
</dbReference>
<comment type="subcellular location">
    <subcellularLocation>
        <location evidence="7">Cytoplasm</location>
    </subcellularLocation>
</comment>
<keyword evidence="4 7" id="KW-0808">Transferase</keyword>
<dbReference type="Gene3D" id="3.40.50.150">
    <property type="entry name" value="Vaccinia Virus protein VP39"/>
    <property type="match status" value="1"/>
</dbReference>
<comment type="similarity">
    <text evidence="7">Belongs to the class I-like SAM-binding methyltransferase superfamily. rRNA adenine N(6)-methyltransferase family. RsmA subfamily.</text>
</comment>
<dbReference type="CDD" id="cd02440">
    <property type="entry name" value="AdoMet_MTases"/>
    <property type="match status" value="1"/>
</dbReference>
<evidence type="ECO:0000256" key="1">
    <source>
        <dbReference type="ARBA" id="ARBA00022490"/>
    </source>
</evidence>
<dbReference type="STRING" id="456.Ljor_2283"/>
<accession>A0A0W0VEA7</accession>
<dbReference type="InterPro" id="IPR011530">
    <property type="entry name" value="rRNA_adenine_dimethylase"/>
</dbReference>
<dbReference type="SMART" id="SM00650">
    <property type="entry name" value="rADc"/>
    <property type="match status" value="1"/>
</dbReference>
<feature type="binding site" evidence="7 8">
    <location>
        <position position="14"/>
    </location>
    <ligand>
        <name>S-adenosyl-L-methionine</name>
        <dbReference type="ChEBI" id="CHEBI:59789"/>
    </ligand>
</feature>
<evidence type="ECO:0000256" key="6">
    <source>
        <dbReference type="ARBA" id="ARBA00022884"/>
    </source>
</evidence>
<dbReference type="InterPro" id="IPR029063">
    <property type="entry name" value="SAM-dependent_MTases_sf"/>
</dbReference>
<evidence type="ECO:0000256" key="8">
    <source>
        <dbReference type="PROSITE-ProRule" id="PRU01026"/>
    </source>
</evidence>
<protein>
    <recommendedName>
        <fullName evidence="7">Ribosomal RNA small subunit methyltransferase A</fullName>
        <ecNumber evidence="7">2.1.1.182</ecNumber>
    </recommendedName>
    <alternativeName>
        <fullName evidence="7">16S rRNA (adenine(1518)-N(6)/adenine(1519)-N(6))-dimethyltransferase</fullName>
    </alternativeName>
    <alternativeName>
        <fullName evidence="7">16S rRNA dimethyladenosine transferase</fullName>
    </alternativeName>
    <alternativeName>
        <fullName evidence="7">16S rRNA dimethylase</fullName>
    </alternativeName>
    <alternativeName>
        <fullName evidence="7">S-adenosylmethionine-6-N', N'-adenosyl(rRNA) dimethyltransferase</fullName>
    </alternativeName>
</protein>
<keyword evidence="11" id="KW-1185">Reference proteome</keyword>
<dbReference type="PROSITE" id="PS51689">
    <property type="entry name" value="SAM_RNA_A_N6_MT"/>
    <property type="match status" value="1"/>
</dbReference>
<dbReference type="InterPro" id="IPR023165">
    <property type="entry name" value="rRNA_Ade_diMease-like_C"/>
</dbReference>
<feature type="binding site" evidence="7 8">
    <location>
        <position position="39"/>
    </location>
    <ligand>
        <name>S-adenosyl-L-methionine</name>
        <dbReference type="ChEBI" id="CHEBI:59789"/>
    </ligand>
</feature>
<sequence>MKHNPRKRFGQNFLQDRQIINQILSAANLKPEDKVVEIGPGLGALTKPLLRQLNHLNAIEIDQDLLEHLRQLPEAEEKLTLLSADALTVDYSQWGKHLRILGNLPYNISTPLLLHLVNYAPFIDDMHFMLQKEVVLRIAAEPGTKAYGRLTIMLQYFCDVTYLFDVPPEAFYPKPKVDSAIVRLKPYRQSPFPAVNVARLEHLVAQAFSMRRKTVANNLKPFLNAAQLNDLGIDASLRPEQLSIAEYVRLAKFMDN</sequence>
<organism evidence="10 11">
    <name type="scientific">Legionella jordanis</name>
    <dbReference type="NCBI Taxonomy" id="456"/>
    <lineage>
        <taxon>Bacteria</taxon>
        <taxon>Pseudomonadati</taxon>
        <taxon>Pseudomonadota</taxon>
        <taxon>Gammaproteobacteria</taxon>
        <taxon>Legionellales</taxon>
        <taxon>Legionellaceae</taxon>
        <taxon>Legionella</taxon>
    </lineage>
</organism>